<dbReference type="InterPro" id="IPR039430">
    <property type="entry name" value="Thymidylate_kin-like_dom"/>
</dbReference>
<protein>
    <recommendedName>
        <fullName evidence="3 11">Thymidylate kinase</fullName>
        <ecNumber evidence="2 11">2.7.4.9</ecNumber>
    </recommendedName>
    <alternativeName>
        <fullName evidence="9 11">dTMP kinase</fullName>
    </alternativeName>
</protein>
<comment type="similarity">
    <text evidence="1 11">Belongs to the thymidylate kinase family.</text>
</comment>
<comment type="function">
    <text evidence="11">Phosphorylation of dTMP to form dTDP in both de novo and salvage pathways of dTTP synthesis.</text>
</comment>
<name>A0ABV3RWX8_9GAMM</name>
<evidence type="ECO:0000256" key="2">
    <source>
        <dbReference type="ARBA" id="ARBA00012980"/>
    </source>
</evidence>
<reference evidence="13 14" key="1">
    <citation type="submission" date="2024-02" db="EMBL/GenBank/DDBJ databases">
        <title>New especies of Spiribacter isolated from saline water.</title>
        <authorList>
            <person name="Leon M.J."/>
            <person name="De La Haba R."/>
            <person name="Sanchez-Porro C."/>
            <person name="Ventosa A."/>
        </authorList>
    </citation>
    <scope>NUCLEOTIDE SEQUENCE [LARGE SCALE GENOMIC DNA]</scope>
    <source>
        <strain evidence="14">ag22IC6-196</strain>
    </source>
</reference>
<dbReference type="GO" id="GO:0004798">
    <property type="term" value="F:dTMP kinase activity"/>
    <property type="evidence" value="ECO:0007669"/>
    <property type="project" value="UniProtKB-EC"/>
</dbReference>
<evidence type="ECO:0000256" key="5">
    <source>
        <dbReference type="ARBA" id="ARBA00022727"/>
    </source>
</evidence>
<dbReference type="Proteomes" id="UP001556636">
    <property type="component" value="Unassembled WGS sequence"/>
</dbReference>
<dbReference type="InterPro" id="IPR027417">
    <property type="entry name" value="P-loop_NTPase"/>
</dbReference>
<dbReference type="InterPro" id="IPR018094">
    <property type="entry name" value="Thymidylate_kinase"/>
</dbReference>
<keyword evidence="5 11" id="KW-0545">Nucleotide biosynthesis</keyword>
<dbReference type="NCBIfam" id="TIGR00041">
    <property type="entry name" value="DTMP_kinase"/>
    <property type="match status" value="1"/>
</dbReference>
<keyword evidence="6 11" id="KW-0547">Nucleotide-binding</keyword>
<evidence type="ECO:0000256" key="9">
    <source>
        <dbReference type="ARBA" id="ARBA00029962"/>
    </source>
</evidence>
<dbReference type="HAMAP" id="MF_00165">
    <property type="entry name" value="Thymidylate_kinase"/>
    <property type="match status" value="1"/>
</dbReference>
<proteinExistence type="inferred from homology"/>
<dbReference type="RefSeq" id="WP_367951230.1">
    <property type="nucleotide sequence ID" value="NZ_JBAKFG010000001.1"/>
</dbReference>
<evidence type="ECO:0000256" key="7">
    <source>
        <dbReference type="ARBA" id="ARBA00022777"/>
    </source>
</evidence>
<evidence type="ECO:0000256" key="1">
    <source>
        <dbReference type="ARBA" id="ARBA00009776"/>
    </source>
</evidence>
<evidence type="ECO:0000256" key="3">
    <source>
        <dbReference type="ARBA" id="ARBA00017144"/>
    </source>
</evidence>
<evidence type="ECO:0000256" key="4">
    <source>
        <dbReference type="ARBA" id="ARBA00022679"/>
    </source>
</evidence>
<evidence type="ECO:0000313" key="14">
    <source>
        <dbReference type="Proteomes" id="UP001556636"/>
    </source>
</evidence>
<dbReference type="Gene3D" id="3.40.50.300">
    <property type="entry name" value="P-loop containing nucleotide triphosphate hydrolases"/>
    <property type="match status" value="1"/>
</dbReference>
<keyword evidence="8 11" id="KW-0067">ATP-binding</keyword>
<feature type="domain" description="Thymidylate kinase-like" evidence="12">
    <location>
        <begin position="9"/>
        <end position="197"/>
    </location>
</feature>
<keyword evidence="14" id="KW-1185">Reference proteome</keyword>
<comment type="catalytic activity">
    <reaction evidence="10 11">
        <text>dTMP + ATP = dTDP + ADP</text>
        <dbReference type="Rhea" id="RHEA:13517"/>
        <dbReference type="ChEBI" id="CHEBI:30616"/>
        <dbReference type="ChEBI" id="CHEBI:58369"/>
        <dbReference type="ChEBI" id="CHEBI:63528"/>
        <dbReference type="ChEBI" id="CHEBI:456216"/>
        <dbReference type="EC" id="2.7.4.9"/>
    </reaction>
</comment>
<evidence type="ECO:0000256" key="10">
    <source>
        <dbReference type="ARBA" id="ARBA00048743"/>
    </source>
</evidence>
<dbReference type="PANTHER" id="PTHR10344:SF4">
    <property type="entry name" value="UMP-CMP KINASE 2, MITOCHONDRIAL"/>
    <property type="match status" value="1"/>
</dbReference>
<dbReference type="EC" id="2.7.4.9" evidence="2 11"/>
<dbReference type="EMBL" id="JBAKFG010000001">
    <property type="protein sequence ID" value="MEX0372634.1"/>
    <property type="molecule type" value="Genomic_DNA"/>
</dbReference>
<evidence type="ECO:0000259" key="12">
    <source>
        <dbReference type="Pfam" id="PF02223"/>
    </source>
</evidence>
<gene>
    <name evidence="11 13" type="primary">tmk</name>
    <name evidence="13" type="ORF">V6X51_04190</name>
</gene>
<evidence type="ECO:0000256" key="11">
    <source>
        <dbReference type="HAMAP-Rule" id="MF_00165"/>
    </source>
</evidence>
<keyword evidence="7 11" id="KW-0418">Kinase</keyword>
<keyword evidence="4 11" id="KW-0808">Transferase</keyword>
<evidence type="ECO:0000256" key="6">
    <source>
        <dbReference type="ARBA" id="ARBA00022741"/>
    </source>
</evidence>
<dbReference type="SUPFAM" id="SSF52540">
    <property type="entry name" value="P-loop containing nucleoside triphosphate hydrolases"/>
    <property type="match status" value="1"/>
</dbReference>
<dbReference type="PANTHER" id="PTHR10344">
    <property type="entry name" value="THYMIDYLATE KINASE"/>
    <property type="match status" value="1"/>
</dbReference>
<organism evidence="13 14">
    <name type="scientific">Spiribacter roseus</name>
    <dbReference type="NCBI Taxonomy" id="1855875"/>
    <lineage>
        <taxon>Bacteria</taxon>
        <taxon>Pseudomonadati</taxon>
        <taxon>Pseudomonadota</taxon>
        <taxon>Gammaproteobacteria</taxon>
        <taxon>Chromatiales</taxon>
        <taxon>Ectothiorhodospiraceae</taxon>
        <taxon>Spiribacter</taxon>
    </lineage>
</organism>
<dbReference type="CDD" id="cd01672">
    <property type="entry name" value="TMPK"/>
    <property type="match status" value="1"/>
</dbReference>
<evidence type="ECO:0000313" key="13">
    <source>
        <dbReference type="EMBL" id="MEX0372634.1"/>
    </source>
</evidence>
<sequence length="208" mass="22243">MDTGRLITVEGTEGAGKSSALAIIRDWVTAHGGEPVVTREPGGTALGEELREVLLGHREAGMSAEAEVLLMFAARAEHVRTVIQPALQAGQWVICDRFTDASLAYQGGGRGLGIERVRALADWLLGDLQPGLTLWLDLPVATGLARAAGRSAPDRFESERARFFEAVRAAYAELANADPARIARVDATQSLARVGAAIETLLDEHYDD</sequence>
<feature type="binding site" evidence="11">
    <location>
        <begin position="11"/>
        <end position="18"/>
    </location>
    <ligand>
        <name>ATP</name>
        <dbReference type="ChEBI" id="CHEBI:30616"/>
    </ligand>
</feature>
<evidence type="ECO:0000256" key="8">
    <source>
        <dbReference type="ARBA" id="ARBA00022840"/>
    </source>
</evidence>
<accession>A0ABV3RWX8</accession>
<dbReference type="Pfam" id="PF02223">
    <property type="entry name" value="Thymidylate_kin"/>
    <property type="match status" value="1"/>
</dbReference>
<comment type="caution">
    <text evidence="13">The sequence shown here is derived from an EMBL/GenBank/DDBJ whole genome shotgun (WGS) entry which is preliminary data.</text>
</comment>